<evidence type="ECO:0000313" key="3">
    <source>
        <dbReference type="Proteomes" id="UP001235547"/>
    </source>
</evidence>
<dbReference type="InterPro" id="IPR029063">
    <property type="entry name" value="SAM-dependent_MTases_sf"/>
</dbReference>
<dbReference type="GO" id="GO:0008168">
    <property type="term" value="F:methyltransferase activity"/>
    <property type="evidence" value="ECO:0007669"/>
    <property type="project" value="UniProtKB-KW"/>
</dbReference>
<dbReference type="InterPro" id="IPR041698">
    <property type="entry name" value="Methyltransf_25"/>
</dbReference>
<evidence type="ECO:0000313" key="2">
    <source>
        <dbReference type="EMBL" id="WEX80637.1"/>
    </source>
</evidence>
<proteinExistence type="predicted"/>
<dbReference type="CDD" id="cd02440">
    <property type="entry name" value="AdoMet_MTases"/>
    <property type="match status" value="1"/>
</dbReference>
<keyword evidence="2" id="KW-0808">Transferase</keyword>
<dbReference type="Gene3D" id="3.40.50.150">
    <property type="entry name" value="Vaccinia Virus protein VP39"/>
    <property type="match status" value="1"/>
</dbReference>
<keyword evidence="3" id="KW-1185">Reference proteome</keyword>
<dbReference type="RefSeq" id="WP_280731357.1">
    <property type="nucleotide sequence ID" value="NZ_CP120367.1"/>
</dbReference>
<dbReference type="Pfam" id="PF13649">
    <property type="entry name" value="Methyltransf_25"/>
    <property type="match status" value="1"/>
</dbReference>
<dbReference type="SUPFAM" id="SSF53335">
    <property type="entry name" value="S-adenosyl-L-methionine-dependent methyltransferases"/>
    <property type="match status" value="1"/>
</dbReference>
<organism evidence="2 3">
    <name type="scientific">Sinorhizobium numidicum</name>
    <dbReference type="NCBI Taxonomy" id="680248"/>
    <lineage>
        <taxon>Bacteria</taxon>
        <taxon>Pseudomonadati</taxon>
        <taxon>Pseudomonadota</taxon>
        <taxon>Alphaproteobacteria</taxon>
        <taxon>Hyphomicrobiales</taxon>
        <taxon>Rhizobiaceae</taxon>
        <taxon>Sinorhizobium/Ensifer group</taxon>
        <taxon>Sinorhizobium</taxon>
    </lineage>
</organism>
<sequence>MKESRHNSSILAFQQKRGKDSVAFFLPFLGPDMTVLDIGCGPGTITAALASVVANVIGLDLEPKAIEAAKQLARGCERANLSFIEADMTALPFDSDTVDAVFFHAVLYHQSQEVLTRTLAEARRVLKPGGLLATRDADAGGNVLYPESQGLCTALDLWQRWYEHADPEAPRFGRRQASVLRAHGFVPIWSGASYVNHSEDAFARNETVADARRSLLGLGSELVTKGLAEDAEIQAALAAWDCWGSDPDSVYFRCRCECVARKTDQLDTSGRPGV</sequence>
<dbReference type="EMBL" id="CP120370">
    <property type="protein sequence ID" value="WEX80637.1"/>
    <property type="molecule type" value="Genomic_DNA"/>
</dbReference>
<protein>
    <submittedName>
        <fullName evidence="2">Class I SAM-dependent methyltransferase</fullName>
    </submittedName>
</protein>
<gene>
    <name evidence="2" type="ORF">PYH38_002106</name>
</gene>
<feature type="domain" description="Methyltransferase" evidence="1">
    <location>
        <begin position="35"/>
        <end position="130"/>
    </location>
</feature>
<name>A0ABY8CRV7_9HYPH</name>
<dbReference type="Proteomes" id="UP001235547">
    <property type="component" value="Chromosome 2"/>
</dbReference>
<dbReference type="InterPro" id="IPR050508">
    <property type="entry name" value="Methyltransf_Superfamily"/>
</dbReference>
<dbReference type="PANTHER" id="PTHR42912">
    <property type="entry name" value="METHYLTRANSFERASE"/>
    <property type="match status" value="1"/>
</dbReference>
<reference evidence="2 3" key="1">
    <citation type="submission" date="2023-03" db="EMBL/GenBank/DDBJ databases">
        <authorList>
            <person name="Kaur S."/>
            <person name="Espinosa-Saiz D."/>
            <person name="Velazquez E."/>
            <person name="Menendez E."/>
            <person name="diCenzo G.C."/>
        </authorList>
    </citation>
    <scope>NUCLEOTIDE SEQUENCE [LARGE SCALE GENOMIC DNA]</scope>
    <source>
        <strain evidence="2 3">LMG 27395</strain>
    </source>
</reference>
<keyword evidence="2" id="KW-0489">Methyltransferase</keyword>
<evidence type="ECO:0000259" key="1">
    <source>
        <dbReference type="Pfam" id="PF13649"/>
    </source>
</evidence>
<accession>A0ABY8CRV7</accession>
<dbReference type="PANTHER" id="PTHR42912:SF93">
    <property type="entry name" value="N6-ADENOSINE-METHYLTRANSFERASE TMT1A"/>
    <property type="match status" value="1"/>
</dbReference>
<dbReference type="GO" id="GO:0032259">
    <property type="term" value="P:methylation"/>
    <property type="evidence" value="ECO:0007669"/>
    <property type="project" value="UniProtKB-KW"/>
</dbReference>